<feature type="region of interest" description="Disordered" evidence="2">
    <location>
        <begin position="77"/>
        <end position="99"/>
    </location>
</feature>
<evidence type="ECO:0000256" key="2">
    <source>
        <dbReference type="SAM" id="MobiDB-lite"/>
    </source>
</evidence>
<dbReference type="RefSeq" id="WP_344507681.1">
    <property type="nucleotide sequence ID" value="NZ_BAAATU010000003.1"/>
</dbReference>
<dbReference type="InterPro" id="IPR046342">
    <property type="entry name" value="CBS_dom_sf"/>
</dbReference>
<evidence type="ECO:0000259" key="3">
    <source>
        <dbReference type="PROSITE" id="PS51371"/>
    </source>
</evidence>
<dbReference type="Pfam" id="PF00571">
    <property type="entry name" value="CBS"/>
    <property type="match status" value="1"/>
</dbReference>
<dbReference type="InterPro" id="IPR000644">
    <property type="entry name" value="CBS_dom"/>
</dbReference>
<feature type="compositionally biased region" description="Acidic residues" evidence="2">
    <location>
        <begin position="81"/>
        <end position="92"/>
    </location>
</feature>
<gene>
    <name evidence="4" type="ORF">ACFP1B_11075</name>
</gene>
<proteinExistence type="predicted"/>
<reference evidence="5" key="1">
    <citation type="journal article" date="2019" name="Int. J. Syst. Evol. Microbiol.">
        <title>The Global Catalogue of Microorganisms (GCM) 10K type strain sequencing project: providing services to taxonomists for standard genome sequencing and annotation.</title>
        <authorList>
            <consortium name="The Broad Institute Genomics Platform"/>
            <consortium name="The Broad Institute Genome Sequencing Center for Infectious Disease"/>
            <person name="Wu L."/>
            <person name="Ma J."/>
        </authorList>
    </citation>
    <scope>NUCLEOTIDE SEQUENCE [LARGE SCALE GENOMIC DNA]</scope>
    <source>
        <strain evidence="5">JCM 4147</strain>
    </source>
</reference>
<dbReference type="EMBL" id="JBHSPU010000011">
    <property type="protein sequence ID" value="MFC5913967.1"/>
    <property type="molecule type" value="Genomic_DNA"/>
</dbReference>
<sequence length="349" mass="37953">MSATMSQDPSGEELIALKGKQIPVLELMALFGTRLRNDLTVPRVEQALKDVGLATLPYFANCSNSADIHIVPWQQAAPQESVEEESADDAEELPSGGLPARPLRIGDIPSAVGGLFSVTPDTALTEVTYLMRTKKYSQIPVIEGGSTLHGVVTWSSVAKVYETTSAAVLAEAMVDDAPVVDVRHDFFTLLPRVSNDDYLLVRANNGTFCGIVTAADITDRFGTTAWPFFVVGEIESRLRKCLGAKLDADAIRAVQGPSAAKKTGLVTDLMFNGYVKLLDGDQQNPALRARSDDNWKALGWPGVDRGQFVRQLDRVRVIRNSIAHFDAEPLTAKLADELREFAGLLRQIT</sequence>
<feature type="domain" description="CBS" evidence="3">
    <location>
        <begin position="109"/>
        <end position="168"/>
    </location>
</feature>
<protein>
    <submittedName>
        <fullName evidence="4">CBS domain-containing protein</fullName>
    </submittedName>
</protein>
<dbReference type="SUPFAM" id="SSF54631">
    <property type="entry name" value="CBS-domain pair"/>
    <property type="match status" value="1"/>
</dbReference>
<organism evidence="4 5">
    <name type="scientific">Streptomyces pulveraceus</name>
    <dbReference type="NCBI Taxonomy" id="68258"/>
    <lineage>
        <taxon>Bacteria</taxon>
        <taxon>Bacillati</taxon>
        <taxon>Actinomycetota</taxon>
        <taxon>Actinomycetes</taxon>
        <taxon>Kitasatosporales</taxon>
        <taxon>Streptomycetaceae</taxon>
        <taxon>Streptomyces</taxon>
    </lineage>
</organism>
<evidence type="ECO:0000313" key="5">
    <source>
        <dbReference type="Proteomes" id="UP001596200"/>
    </source>
</evidence>
<dbReference type="Gene3D" id="3.10.580.10">
    <property type="entry name" value="CBS-domain"/>
    <property type="match status" value="1"/>
</dbReference>
<keyword evidence="5" id="KW-1185">Reference proteome</keyword>
<dbReference type="PROSITE" id="PS51371">
    <property type="entry name" value="CBS"/>
    <property type="match status" value="1"/>
</dbReference>
<evidence type="ECO:0000313" key="4">
    <source>
        <dbReference type="EMBL" id="MFC5913967.1"/>
    </source>
</evidence>
<evidence type="ECO:0000256" key="1">
    <source>
        <dbReference type="PROSITE-ProRule" id="PRU00703"/>
    </source>
</evidence>
<keyword evidence="1" id="KW-0129">CBS domain</keyword>
<dbReference type="Proteomes" id="UP001596200">
    <property type="component" value="Unassembled WGS sequence"/>
</dbReference>
<name>A0ABW1GK21_9ACTN</name>
<accession>A0ABW1GK21</accession>
<comment type="caution">
    <text evidence="4">The sequence shown here is derived from an EMBL/GenBank/DDBJ whole genome shotgun (WGS) entry which is preliminary data.</text>
</comment>